<dbReference type="GO" id="GO:0033202">
    <property type="term" value="C:DNA helicase complex"/>
    <property type="evidence" value="ECO:0007669"/>
    <property type="project" value="TreeGrafter"/>
</dbReference>
<feature type="domain" description="UvrD-like helicase C-terminal" evidence="13">
    <location>
        <begin position="296"/>
        <end position="552"/>
    </location>
</feature>
<dbReference type="GO" id="GO:0005524">
    <property type="term" value="F:ATP binding"/>
    <property type="evidence" value="ECO:0007669"/>
    <property type="project" value="UniProtKB-UniRule"/>
</dbReference>
<dbReference type="Gene3D" id="3.40.50.300">
    <property type="entry name" value="P-loop containing nucleotide triphosphate hydrolases"/>
    <property type="match status" value="2"/>
</dbReference>
<dbReference type="AlphaFoldDB" id="A0A2M7WRQ2"/>
<comment type="catalytic activity">
    <reaction evidence="10">
        <text>ATP + H2O = ADP + phosphate + H(+)</text>
        <dbReference type="Rhea" id="RHEA:13065"/>
        <dbReference type="ChEBI" id="CHEBI:15377"/>
        <dbReference type="ChEBI" id="CHEBI:15378"/>
        <dbReference type="ChEBI" id="CHEBI:30616"/>
        <dbReference type="ChEBI" id="CHEBI:43474"/>
        <dbReference type="ChEBI" id="CHEBI:456216"/>
        <dbReference type="EC" id="5.6.2.4"/>
    </reaction>
</comment>
<dbReference type="PROSITE" id="PS51198">
    <property type="entry name" value="UVRD_HELICASE_ATP_BIND"/>
    <property type="match status" value="1"/>
</dbReference>
<dbReference type="CDD" id="cd17932">
    <property type="entry name" value="DEXQc_UvrD"/>
    <property type="match status" value="1"/>
</dbReference>
<keyword evidence="2 11" id="KW-0547">Nucleotide-binding</keyword>
<evidence type="ECO:0000256" key="3">
    <source>
        <dbReference type="ARBA" id="ARBA00022801"/>
    </source>
</evidence>
<organism evidence="14 15">
    <name type="scientific">Candidatus Zambryskibacteria bacterium CG_4_9_14_3_um_filter_42_15</name>
    <dbReference type="NCBI Taxonomy" id="1975112"/>
    <lineage>
        <taxon>Bacteria</taxon>
        <taxon>Candidatus Zambryskiibacteriota</taxon>
    </lineage>
</organism>
<evidence type="ECO:0000256" key="2">
    <source>
        <dbReference type="ARBA" id="ARBA00022741"/>
    </source>
</evidence>
<evidence type="ECO:0000259" key="13">
    <source>
        <dbReference type="PROSITE" id="PS51217"/>
    </source>
</evidence>
<dbReference type="PROSITE" id="PS51217">
    <property type="entry name" value="UVRD_HELICASE_CTER"/>
    <property type="match status" value="1"/>
</dbReference>
<dbReference type="GO" id="GO:0003677">
    <property type="term" value="F:DNA binding"/>
    <property type="evidence" value="ECO:0007669"/>
    <property type="project" value="UniProtKB-KW"/>
</dbReference>
<dbReference type="GO" id="GO:0005829">
    <property type="term" value="C:cytosol"/>
    <property type="evidence" value="ECO:0007669"/>
    <property type="project" value="TreeGrafter"/>
</dbReference>
<comment type="catalytic activity">
    <reaction evidence="8">
        <text>Couples ATP hydrolysis with the unwinding of duplex DNA by translocating in the 3'-5' direction.</text>
        <dbReference type="EC" id="5.6.2.4"/>
    </reaction>
</comment>
<dbReference type="GO" id="GO:0000725">
    <property type="term" value="P:recombinational repair"/>
    <property type="evidence" value="ECO:0007669"/>
    <property type="project" value="TreeGrafter"/>
</dbReference>
<dbReference type="InterPro" id="IPR000212">
    <property type="entry name" value="DNA_helicase_UvrD/REP"/>
</dbReference>
<dbReference type="PANTHER" id="PTHR11070">
    <property type="entry name" value="UVRD / RECB / PCRA DNA HELICASE FAMILY MEMBER"/>
    <property type="match status" value="1"/>
</dbReference>
<dbReference type="SUPFAM" id="SSF52540">
    <property type="entry name" value="P-loop containing nucleoside triphosphate hydrolases"/>
    <property type="match status" value="1"/>
</dbReference>
<feature type="domain" description="UvrD-like helicase ATP-binding" evidence="12">
    <location>
        <begin position="7"/>
        <end position="295"/>
    </location>
</feature>
<dbReference type="GO" id="GO:0043138">
    <property type="term" value="F:3'-5' DNA helicase activity"/>
    <property type="evidence" value="ECO:0007669"/>
    <property type="project" value="UniProtKB-EC"/>
</dbReference>
<feature type="binding site" evidence="11">
    <location>
        <begin position="28"/>
        <end position="35"/>
    </location>
    <ligand>
        <name>ATP</name>
        <dbReference type="ChEBI" id="CHEBI:30616"/>
    </ligand>
</feature>
<keyword evidence="5 11" id="KW-0067">ATP-binding</keyword>
<evidence type="ECO:0000256" key="6">
    <source>
        <dbReference type="ARBA" id="ARBA00023125"/>
    </source>
</evidence>
<dbReference type="Pfam" id="PF13361">
    <property type="entry name" value="UvrD_C"/>
    <property type="match status" value="1"/>
</dbReference>
<keyword evidence="7" id="KW-0413">Isomerase</keyword>
<evidence type="ECO:0000313" key="14">
    <source>
        <dbReference type="EMBL" id="PJA32633.1"/>
    </source>
</evidence>
<dbReference type="CDD" id="cd18807">
    <property type="entry name" value="SF1_C_UvrD"/>
    <property type="match status" value="1"/>
</dbReference>
<sequence>MSQKISENLNPQQQKAVTSINGPLLVLAGAGAGKTKTIAERIRHLVQTGVNPQAILAITFTNKAAREMSERIEHGLRSDLPTYRDLGSYEKPFVSTFHSLGVYILREQSEKAGIKRHFTIFDRDDSKKAVKETLLDLNLDPKLHDPSRIMGIISKEKGGGHSAEDYIRSNKHGYFPNVVKQVWPKYEKILVRDSALDFDDLLLKTMTLLNNNREVREFYQKTWEYVHIDEYQDTNRVQYEISKMLVGEKRNICVVGDVDQNIYSWRGADIKNILDFEKDYPNAEIITLEENYRSTKTILEAANAVIEKNKIRLKKNLFTSNTSGEKISWFKGFDEISEAEFIALKTEALIKSHVPPEEIAVLYRANFQSRVLEEAFMNHGLPYQLLGTRFFERKEVKDIISYLRSALNPESLSDFKRIINTPIRGIGKTTVQKIFSGEENSLPQAMKMKLENFRTLLTQIALVSKENKPSETISFIIKESGLEQEWKESGEDGGARLENAYELANFASRYDKEGPEEGILNFLADAALQSDQDEMRDGEKAVRLMTVHASKGLEFDVVFIAGLEDGLFPHQRVSDDNATQEKVEEERRLFYVALTRARKKVFLSYAETRTVFGRRQVSMPSEFIFDIPETLLLAEEIEESLPYRRPLLEIDF</sequence>
<proteinExistence type="inferred from homology"/>
<dbReference type="EMBL" id="PFXF01000025">
    <property type="protein sequence ID" value="PJA32633.1"/>
    <property type="molecule type" value="Genomic_DNA"/>
</dbReference>
<dbReference type="Pfam" id="PF00580">
    <property type="entry name" value="UvrD-helicase"/>
    <property type="match status" value="1"/>
</dbReference>
<evidence type="ECO:0000256" key="9">
    <source>
        <dbReference type="ARBA" id="ARBA00034808"/>
    </source>
</evidence>
<dbReference type="GO" id="GO:0016887">
    <property type="term" value="F:ATP hydrolysis activity"/>
    <property type="evidence" value="ECO:0007669"/>
    <property type="project" value="RHEA"/>
</dbReference>
<evidence type="ECO:0000256" key="4">
    <source>
        <dbReference type="ARBA" id="ARBA00022806"/>
    </source>
</evidence>
<name>A0A2M7WRQ2_9BACT</name>
<dbReference type="InterPro" id="IPR014017">
    <property type="entry name" value="DNA_helicase_UvrD-like_C"/>
</dbReference>
<evidence type="ECO:0000256" key="5">
    <source>
        <dbReference type="ARBA" id="ARBA00022840"/>
    </source>
</evidence>
<dbReference type="InterPro" id="IPR014016">
    <property type="entry name" value="UvrD-like_ATP-bd"/>
</dbReference>
<dbReference type="InterPro" id="IPR027417">
    <property type="entry name" value="P-loop_NTPase"/>
</dbReference>
<evidence type="ECO:0000256" key="11">
    <source>
        <dbReference type="PROSITE-ProRule" id="PRU00560"/>
    </source>
</evidence>
<dbReference type="Gene3D" id="1.10.486.10">
    <property type="entry name" value="PCRA, domain 4"/>
    <property type="match status" value="1"/>
</dbReference>
<evidence type="ECO:0000256" key="10">
    <source>
        <dbReference type="ARBA" id="ARBA00048988"/>
    </source>
</evidence>
<keyword evidence="6" id="KW-0238">DNA-binding</keyword>
<evidence type="ECO:0000256" key="7">
    <source>
        <dbReference type="ARBA" id="ARBA00023235"/>
    </source>
</evidence>
<comment type="similarity">
    <text evidence="1">Belongs to the helicase family. UvrD subfamily.</text>
</comment>
<dbReference type="InterPro" id="IPR013986">
    <property type="entry name" value="DExx_box_DNA_helicase_dom_sf"/>
</dbReference>
<keyword evidence="3 11" id="KW-0378">Hydrolase</keyword>
<gene>
    <name evidence="14" type="ORF">CO185_02305</name>
</gene>
<evidence type="ECO:0000256" key="1">
    <source>
        <dbReference type="ARBA" id="ARBA00009922"/>
    </source>
</evidence>
<dbReference type="Proteomes" id="UP000230758">
    <property type="component" value="Unassembled WGS sequence"/>
</dbReference>
<keyword evidence="4 11" id="KW-0347">Helicase</keyword>
<dbReference type="Gene3D" id="1.10.10.160">
    <property type="match status" value="1"/>
</dbReference>
<accession>A0A2M7WRQ2</accession>
<dbReference type="EC" id="5.6.2.4" evidence="9"/>
<protein>
    <recommendedName>
        <fullName evidence="9">DNA 3'-5' helicase</fullName>
        <ecNumber evidence="9">5.6.2.4</ecNumber>
    </recommendedName>
</protein>
<evidence type="ECO:0000259" key="12">
    <source>
        <dbReference type="PROSITE" id="PS51198"/>
    </source>
</evidence>
<reference evidence="15" key="1">
    <citation type="submission" date="2017-09" db="EMBL/GenBank/DDBJ databases">
        <title>Depth-based differentiation of microbial function through sediment-hosted aquifers and enrichment of novel symbionts in the deep terrestrial subsurface.</title>
        <authorList>
            <person name="Probst A.J."/>
            <person name="Ladd B."/>
            <person name="Jarett J.K."/>
            <person name="Geller-Mcgrath D.E."/>
            <person name="Sieber C.M.K."/>
            <person name="Emerson J.B."/>
            <person name="Anantharaman K."/>
            <person name="Thomas B.C."/>
            <person name="Malmstrom R."/>
            <person name="Stieglmeier M."/>
            <person name="Klingl A."/>
            <person name="Woyke T."/>
            <person name="Ryan C.M."/>
            <person name="Banfield J.F."/>
        </authorList>
    </citation>
    <scope>NUCLEOTIDE SEQUENCE [LARGE SCALE GENOMIC DNA]</scope>
</reference>
<evidence type="ECO:0000313" key="15">
    <source>
        <dbReference type="Proteomes" id="UP000230758"/>
    </source>
</evidence>
<dbReference type="PANTHER" id="PTHR11070:SF2">
    <property type="entry name" value="ATP-DEPENDENT DNA HELICASE SRS2"/>
    <property type="match status" value="1"/>
</dbReference>
<evidence type="ECO:0000256" key="8">
    <source>
        <dbReference type="ARBA" id="ARBA00034617"/>
    </source>
</evidence>
<comment type="caution">
    <text evidence="14">The sequence shown here is derived from an EMBL/GenBank/DDBJ whole genome shotgun (WGS) entry which is preliminary data.</text>
</comment>